<keyword evidence="1" id="KW-0862">Zinc</keyword>
<accession>A0A8B9WXW0</accession>
<dbReference type="Proteomes" id="UP000694520">
    <property type="component" value="Chromosome 29"/>
</dbReference>
<dbReference type="Ensembl" id="ENSBGRT00000014103.1">
    <property type="protein sequence ID" value="ENSBGRP00000012236.1"/>
    <property type="gene ID" value="ENSBGRG00000007682.1"/>
</dbReference>
<keyword evidence="4" id="KW-1185">Reference proteome</keyword>
<evidence type="ECO:0000256" key="2">
    <source>
        <dbReference type="SAM" id="MobiDB-lite"/>
    </source>
</evidence>
<reference evidence="3" key="2">
    <citation type="submission" date="2025-08" db="UniProtKB">
        <authorList>
            <consortium name="Ensembl"/>
        </authorList>
    </citation>
    <scope>IDENTIFICATION</scope>
</reference>
<sequence length="161" mass="17609">MDWLMGKSKAKPNGKKPAEEKKVYLEPEYAKSRITDLGSRSWWCCPEIDLNEWLASNTTTFFHHVNLQYSTISEFCTGGVPDHGRVQHVSACPPLPPGPPTCPCPPARPASARPCPCRSLTRAAPCLQRPHLVGKQEAEPSRGEPASMGPSGHRCREPAGP</sequence>
<evidence type="ECO:0000313" key="3">
    <source>
        <dbReference type="Ensembl" id="ENSBGRP00000012236.1"/>
    </source>
</evidence>
<keyword evidence="1" id="KW-0479">Metal-binding</keyword>
<reference evidence="3" key="3">
    <citation type="submission" date="2025-09" db="UniProtKB">
        <authorList>
            <consortium name="Ensembl"/>
        </authorList>
    </citation>
    <scope>IDENTIFICATION</scope>
</reference>
<dbReference type="InterPro" id="IPR005301">
    <property type="entry name" value="MOB_kinase_act_fam"/>
</dbReference>
<dbReference type="PANTHER" id="PTHR22599">
    <property type="entry name" value="MPS ONE BINDER KINASE ACTIVATOR-LIKE MOB"/>
    <property type="match status" value="1"/>
</dbReference>
<evidence type="ECO:0000313" key="4">
    <source>
        <dbReference type="Proteomes" id="UP000694520"/>
    </source>
</evidence>
<dbReference type="Pfam" id="PF03637">
    <property type="entry name" value="Mob1_phocein"/>
    <property type="match status" value="1"/>
</dbReference>
<organism evidence="3 4">
    <name type="scientific">Bos mutus grunniens</name>
    <name type="common">Wild yak</name>
    <name type="synonym">Bos grunniens</name>
    <dbReference type="NCBI Taxonomy" id="30521"/>
    <lineage>
        <taxon>Eukaryota</taxon>
        <taxon>Metazoa</taxon>
        <taxon>Chordata</taxon>
        <taxon>Craniata</taxon>
        <taxon>Vertebrata</taxon>
        <taxon>Euteleostomi</taxon>
        <taxon>Mammalia</taxon>
        <taxon>Eutheria</taxon>
        <taxon>Laurasiatheria</taxon>
        <taxon>Artiodactyla</taxon>
        <taxon>Ruminantia</taxon>
        <taxon>Pecora</taxon>
        <taxon>Bovidae</taxon>
        <taxon>Bovinae</taxon>
        <taxon>Bos</taxon>
    </lineage>
</organism>
<protein>
    <submittedName>
        <fullName evidence="3">Uncharacterized protein</fullName>
    </submittedName>
</protein>
<dbReference type="AlphaFoldDB" id="A0A8B9WXW0"/>
<dbReference type="Gene3D" id="1.20.140.30">
    <property type="entry name" value="MOB kinase activator"/>
    <property type="match status" value="1"/>
</dbReference>
<reference evidence="3" key="1">
    <citation type="submission" date="2019-05" db="EMBL/GenBank/DDBJ databases">
        <authorList>
            <person name="Zhang S."/>
            <person name="Liu J."/>
        </authorList>
    </citation>
    <scope>NUCLEOTIDE SEQUENCE [LARGE SCALE GENOMIC DNA]</scope>
</reference>
<dbReference type="SUPFAM" id="SSF101152">
    <property type="entry name" value="Mob1/phocein"/>
    <property type="match status" value="1"/>
</dbReference>
<proteinExistence type="predicted"/>
<evidence type="ECO:0000256" key="1">
    <source>
        <dbReference type="PIRSR" id="PIRSR605301-1"/>
    </source>
</evidence>
<name>A0A8B9WXW0_BOSMU</name>
<feature type="binding site" evidence="1">
    <location>
        <position position="76"/>
    </location>
    <ligand>
        <name>Zn(2+)</name>
        <dbReference type="ChEBI" id="CHEBI:29105"/>
    </ligand>
</feature>
<dbReference type="GeneTree" id="ENSGT00940000172696"/>
<feature type="region of interest" description="Disordered" evidence="2">
    <location>
        <begin position="1"/>
        <end position="20"/>
    </location>
</feature>
<feature type="region of interest" description="Disordered" evidence="2">
    <location>
        <begin position="128"/>
        <end position="161"/>
    </location>
</feature>
<dbReference type="InterPro" id="IPR036703">
    <property type="entry name" value="MOB_kinase_act_sf"/>
</dbReference>